<organism evidence="5 6">
    <name type="scientific">Pseudomonas khavaziana</name>
    <dbReference type="NCBI Taxonomy" id="2842351"/>
    <lineage>
        <taxon>Bacteria</taxon>
        <taxon>Pseudomonadati</taxon>
        <taxon>Pseudomonadota</taxon>
        <taxon>Gammaproteobacteria</taxon>
        <taxon>Pseudomonadales</taxon>
        <taxon>Pseudomonadaceae</taxon>
        <taxon>Pseudomonas</taxon>
    </lineage>
</organism>
<dbReference type="EC" id="3.1.21.-" evidence="5"/>
<dbReference type="SUPFAM" id="SSF116734">
    <property type="entry name" value="DNA methylase specificity domain"/>
    <property type="match status" value="2"/>
</dbReference>
<sequence>MKGLPPGWEQTTVANLIAENGIFSDGDWVESKDQDPNGSIRLLQLADIGDGVFVNKSNRFINDIKFDQLRCTEVFEGDVLIARMPEPLGRACLAPKLAQRCITVVDVAIVRPGSSSVSSKWLMHFLNAPPVRQLIELQSSGTTRRRISRGNLTKLELPVPPLAEQKRITDKLDSLLERLATCRGRLDQISDILKRFRQSVLTAATSGELTREWREARGDDGESQSFQEADSDSFRDYVFPASWAIRRLADIATITGGVTKDSKKQGSGFTELPYLRVANVQRGYLDLSEVKTIRVPPNRVADLLLRAGDILFNEGGDINKLGRGWIWSGELPACIFQNHVFRARLSDPTFEPRYFSYYGNSRGYEYFLAKGKQTTNLASINKSVLSSLPVAVPPSDEQLEIVKRVDELFLFADRLERNCANAAAKVAALTPAALNKAFIGELVPQDPNDEPASTLLVNIEASRHTPQAEPPLKQARTLPRRPTMSNTEKDAVKAIISSSETDGFSFEDLRALIPGNYESIKTAIFELLSEPNPIVQQIFDKNNKEMRLVRVKL</sequence>
<dbReference type="CDD" id="cd17253">
    <property type="entry name" value="RMtype1_S_Eco933I-TRD2-CR2_like"/>
    <property type="match status" value="1"/>
</dbReference>
<proteinExistence type="inferred from homology"/>
<keyword evidence="5" id="KW-0378">Hydrolase</keyword>
<feature type="domain" description="Type I restriction modification DNA specificity" evidence="4">
    <location>
        <begin position="71"/>
        <end position="189"/>
    </location>
</feature>
<evidence type="ECO:0000313" key="6">
    <source>
        <dbReference type="Proteomes" id="UP001347174"/>
    </source>
</evidence>
<dbReference type="Gene3D" id="3.90.220.20">
    <property type="entry name" value="DNA methylase specificity domains"/>
    <property type="match status" value="2"/>
</dbReference>
<dbReference type="PANTHER" id="PTHR43140:SF1">
    <property type="entry name" value="TYPE I RESTRICTION ENZYME ECOKI SPECIFICITY SUBUNIT"/>
    <property type="match status" value="1"/>
</dbReference>
<evidence type="ECO:0000256" key="2">
    <source>
        <dbReference type="ARBA" id="ARBA00022747"/>
    </source>
</evidence>
<dbReference type="GO" id="GO:0016787">
    <property type="term" value="F:hydrolase activity"/>
    <property type="evidence" value="ECO:0007669"/>
    <property type="project" value="UniProtKB-KW"/>
</dbReference>
<keyword evidence="6" id="KW-1185">Reference proteome</keyword>
<dbReference type="InterPro" id="IPR000055">
    <property type="entry name" value="Restrct_endonuc_typeI_TRD"/>
</dbReference>
<dbReference type="Proteomes" id="UP001347174">
    <property type="component" value="Chromosome"/>
</dbReference>
<evidence type="ECO:0000259" key="4">
    <source>
        <dbReference type="Pfam" id="PF01420"/>
    </source>
</evidence>
<name>A0ABZ2DJ72_9PSED</name>
<dbReference type="Pfam" id="PF01420">
    <property type="entry name" value="Methylase_S"/>
    <property type="match status" value="2"/>
</dbReference>
<dbReference type="InterPro" id="IPR044946">
    <property type="entry name" value="Restrct_endonuc_typeI_TRD_sf"/>
</dbReference>
<dbReference type="PANTHER" id="PTHR43140">
    <property type="entry name" value="TYPE-1 RESTRICTION ENZYME ECOKI SPECIFICITY PROTEIN"/>
    <property type="match status" value="1"/>
</dbReference>
<dbReference type="RefSeq" id="WP_338476170.1">
    <property type="nucleotide sequence ID" value="NZ_CP129946.1"/>
</dbReference>
<dbReference type="GO" id="GO:0004519">
    <property type="term" value="F:endonuclease activity"/>
    <property type="evidence" value="ECO:0007669"/>
    <property type="project" value="UniProtKB-KW"/>
</dbReference>
<evidence type="ECO:0000256" key="3">
    <source>
        <dbReference type="ARBA" id="ARBA00023125"/>
    </source>
</evidence>
<evidence type="ECO:0000256" key="1">
    <source>
        <dbReference type="ARBA" id="ARBA00010923"/>
    </source>
</evidence>
<keyword evidence="2" id="KW-0680">Restriction system</keyword>
<comment type="similarity">
    <text evidence="1">Belongs to the type-I restriction system S methylase family.</text>
</comment>
<feature type="domain" description="Type I restriction modification DNA specificity" evidence="4">
    <location>
        <begin position="241"/>
        <end position="416"/>
    </location>
</feature>
<evidence type="ECO:0000313" key="5">
    <source>
        <dbReference type="EMBL" id="WWA77009.1"/>
    </source>
</evidence>
<keyword evidence="3" id="KW-0238">DNA-binding</keyword>
<reference evidence="5 6" key="1">
    <citation type="submission" date="2023-07" db="EMBL/GenBank/DDBJ databases">
        <title>Plant endophyte Pseudomonas khavaziana can be used to control wheat stem rot.</title>
        <authorList>
            <person name="Guo S."/>
            <person name="Shen X."/>
        </authorList>
    </citation>
    <scope>NUCLEOTIDE SEQUENCE [LARGE SCALE GENOMIC DNA]</scope>
    <source>
        <strain evidence="5 6">SR9</strain>
    </source>
</reference>
<gene>
    <name evidence="5" type="ORF">QYQ93_01885</name>
</gene>
<keyword evidence="5" id="KW-0255">Endonuclease</keyword>
<accession>A0ABZ2DJ72</accession>
<keyword evidence="5" id="KW-0540">Nuclease</keyword>
<protein>
    <submittedName>
        <fullName evidence="5">Restriction endonuclease subunit S</fullName>
        <ecNumber evidence="5">3.1.21.-</ecNumber>
    </submittedName>
</protein>
<dbReference type="EMBL" id="CP129946">
    <property type="protein sequence ID" value="WWA77009.1"/>
    <property type="molecule type" value="Genomic_DNA"/>
</dbReference>
<dbReference type="InterPro" id="IPR051212">
    <property type="entry name" value="Type-I_RE_S_subunit"/>
</dbReference>